<gene>
    <name evidence="2" type="ORF">FZD51_05240</name>
</gene>
<feature type="region of interest" description="Disordered" evidence="1">
    <location>
        <begin position="107"/>
        <end position="132"/>
    </location>
</feature>
<evidence type="ECO:0000313" key="2">
    <source>
        <dbReference type="EMBL" id="TYS49966.1"/>
    </source>
</evidence>
<evidence type="ECO:0008006" key="4">
    <source>
        <dbReference type="Google" id="ProtNLM"/>
    </source>
</evidence>
<sequence length="132" mass="14800">MTVKKLHPSVAQFKDFVKSRPHIIKEVRDGKSTWQDLYEDWYLLGEEDARWGEAAPGAEVKEEEKKSDWMSTVMGTVKKMDPGQVQGYINNLSQALSAVQGVISQFQTGSQTPGSQSPVQAKPPNPFSFRKD</sequence>
<dbReference type="Pfam" id="PF14071">
    <property type="entry name" value="YlbD_coat"/>
    <property type="match status" value="1"/>
</dbReference>
<dbReference type="Proteomes" id="UP000322139">
    <property type="component" value="Unassembled WGS sequence"/>
</dbReference>
<dbReference type="GeneID" id="97348991"/>
<evidence type="ECO:0000313" key="3">
    <source>
        <dbReference type="Proteomes" id="UP000322139"/>
    </source>
</evidence>
<dbReference type="RefSeq" id="WP_148973805.1">
    <property type="nucleotide sequence ID" value="NZ_CP160000.1"/>
</dbReference>
<feature type="compositionally biased region" description="Polar residues" evidence="1">
    <location>
        <begin position="107"/>
        <end position="119"/>
    </location>
</feature>
<reference evidence="2 3" key="1">
    <citation type="submission" date="2019-08" db="EMBL/GenBank/DDBJ databases">
        <title>Bacillus genomes from the desert of Cuatro Cienegas, Coahuila.</title>
        <authorList>
            <person name="Olmedo-Alvarez G."/>
        </authorList>
    </citation>
    <scope>NUCLEOTIDE SEQUENCE [LARGE SCALE GENOMIC DNA]</scope>
    <source>
        <strain evidence="2 3">CH446_14T</strain>
    </source>
</reference>
<evidence type="ECO:0000256" key="1">
    <source>
        <dbReference type="SAM" id="MobiDB-lite"/>
    </source>
</evidence>
<protein>
    <recommendedName>
        <fullName evidence="4">Cytosolic protein</fullName>
    </recommendedName>
</protein>
<dbReference type="AlphaFoldDB" id="A0A5D4RJC8"/>
<name>A0A5D4RJC8_9BACI</name>
<proteinExistence type="predicted"/>
<dbReference type="InterPro" id="IPR025953">
    <property type="entry name" value="YlbD_coat"/>
</dbReference>
<organism evidence="2 3">
    <name type="scientific">Bacillus infantis</name>
    <dbReference type="NCBI Taxonomy" id="324767"/>
    <lineage>
        <taxon>Bacteria</taxon>
        <taxon>Bacillati</taxon>
        <taxon>Bacillota</taxon>
        <taxon>Bacilli</taxon>
        <taxon>Bacillales</taxon>
        <taxon>Bacillaceae</taxon>
        <taxon>Bacillus</taxon>
    </lineage>
</organism>
<dbReference type="EMBL" id="VTER01000003">
    <property type="protein sequence ID" value="TYS49966.1"/>
    <property type="molecule type" value="Genomic_DNA"/>
</dbReference>
<comment type="caution">
    <text evidence="2">The sequence shown here is derived from an EMBL/GenBank/DDBJ whole genome shotgun (WGS) entry which is preliminary data.</text>
</comment>
<accession>A0A5D4RJC8</accession>